<evidence type="ECO:0000313" key="6">
    <source>
        <dbReference type="Proteomes" id="UP000315400"/>
    </source>
</evidence>
<dbReference type="InterPro" id="IPR036265">
    <property type="entry name" value="HIT-like_sf"/>
</dbReference>
<name>A0A540VL85_9GAMM</name>
<proteinExistence type="predicted"/>
<sequence length="114" mass="12594">FHESDLVIGLWDQYPVSPGHALLIPRRHIAGWFDATPEEQQALTSALAQARSAIEESHQPDGYNIGINSGEAAGQTVHHLHVHLIPRYQGDSDDPRGGVRHVIPGKADYWTKSE</sequence>
<feature type="short sequence motif" description="Histidine triad motif" evidence="2 3">
    <location>
        <begin position="79"/>
        <end position="83"/>
    </location>
</feature>
<dbReference type="GO" id="GO:0003824">
    <property type="term" value="F:catalytic activity"/>
    <property type="evidence" value="ECO:0007669"/>
    <property type="project" value="InterPro"/>
</dbReference>
<dbReference type="PROSITE" id="PS51084">
    <property type="entry name" value="HIT_2"/>
    <property type="match status" value="1"/>
</dbReference>
<reference evidence="5 6" key="1">
    <citation type="submission" date="2019-06" db="EMBL/GenBank/DDBJ databases">
        <title>Metagenome assembled Genome of Spiribacter salinus SL48-SHIP from the microbial mat of Salt Lake 48 (Novosibirsk region, Russia).</title>
        <authorList>
            <person name="Shipova A."/>
            <person name="Rozanov A.S."/>
            <person name="Bryanskaya A.V."/>
            <person name="Peltek S.E."/>
        </authorList>
    </citation>
    <scope>NUCLEOTIDE SEQUENCE [LARGE SCALE GENOMIC DNA]</scope>
    <source>
        <strain evidence="5">SL48-SHIP-2</strain>
    </source>
</reference>
<organism evidence="5 6">
    <name type="scientific">Spiribacter salinus</name>
    <dbReference type="NCBI Taxonomy" id="1335746"/>
    <lineage>
        <taxon>Bacteria</taxon>
        <taxon>Pseudomonadati</taxon>
        <taxon>Pseudomonadota</taxon>
        <taxon>Gammaproteobacteria</taxon>
        <taxon>Chromatiales</taxon>
        <taxon>Ectothiorhodospiraceae</taxon>
        <taxon>Spiribacter</taxon>
    </lineage>
</organism>
<evidence type="ECO:0000259" key="4">
    <source>
        <dbReference type="PROSITE" id="PS51084"/>
    </source>
</evidence>
<dbReference type="PRINTS" id="PR00332">
    <property type="entry name" value="HISTRIAD"/>
</dbReference>
<accession>A0A540VL85</accession>
<dbReference type="SUPFAM" id="SSF54197">
    <property type="entry name" value="HIT-like"/>
    <property type="match status" value="1"/>
</dbReference>
<dbReference type="AlphaFoldDB" id="A0A540VL85"/>
<feature type="domain" description="HIT" evidence="4">
    <location>
        <begin position="1"/>
        <end position="94"/>
    </location>
</feature>
<dbReference type="InterPro" id="IPR001310">
    <property type="entry name" value="Histidine_triad_HIT"/>
</dbReference>
<comment type="caution">
    <text evidence="5">The sequence shown here is derived from an EMBL/GenBank/DDBJ whole genome shotgun (WGS) entry which is preliminary data.</text>
</comment>
<dbReference type="PROSITE" id="PS00892">
    <property type="entry name" value="HIT_1"/>
    <property type="match status" value="1"/>
</dbReference>
<evidence type="ECO:0000313" key="5">
    <source>
        <dbReference type="EMBL" id="TQE97529.1"/>
    </source>
</evidence>
<dbReference type="Gene3D" id="3.30.428.10">
    <property type="entry name" value="HIT-like"/>
    <property type="match status" value="1"/>
</dbReference>
<dbReference type="EMBL" id="VIFK01000306">
    <property type="protein sequence ID" value="TQE97529.1"/>
    <property type="molecule type" value="Genomic_DNA"/>
</dbReference>
<dbReference type="InterPro" id="IPR052908">
    <property type="entry name" value="AP-4-A_phosphorylase"/>
</dbReference>
<dbReference type="PANTHER" id="PTHR42997">
    <property type="entry name" value="HIT FAMILY HYDROLASE"/>
    <property type="match status" value="1"/>
</dbReference>
<dbReference type="InterPro" id="IPR019808">
    <property type="entry name" value="Histidine_triad_CS"/>
</dbReference>
<evidence type="ECO:0000256" key="1">
    <source>
        <dbReference type="PIRSR" id="PIRSR601310-1"/>
    </source>
</evidence>
<dbReference type="PANTHER" id="PTHR42997:SF1">
    <property type="entry name" value="AP-4-A PHOSPHORYLASE"/>
    <property type="match status" value="1"/>
</dbReference>
<dbReference type="Proteomes" id="UP000315400">
    <property type="component" value="Unassembled WGS sequence"/>
</dbReference>
<feature type="non-terminal residue" evidence="5">
    <location>
        <position position="1"/>
    </location>
</feature>
<evidence type="ECO:0000256" key="2">
    <source>
        <dbReference type="PIRSR" id="PIRSR601310-3"/>
    </source>
</evidence>
<protein>
    <submittedName>
        <fullName evidence="5">HIT family protein</fullName>
    </submittedName>
</protein>
<evidence type="ECO:0000256" key="3">
    <source>
        <dbReference type="PROSITE-ProRule" id="PRU00464"/>
    </source>
</evidence>
<gene>
    <name evidence="5" type="ORF">FKY71_16035</name>
</gene>
<dbReference type="InterPro" id="IPR011146">
    <property type="entry name" value="HIT-like"/>
</dbReference>
<feature type="active site" description="Tele-AMP-histidine intermediate" evidence="1">
    <location>
        <position position="81"/>
    </location>
</feature>
<dbReference type="Pfam" id="PF01230">
    <property type="entry name" value="HIT"/>
    <property type="match status" value="1"/>
</dbReference>